<keyword evidence="2" id="KW-0472">Membrane</keyword>
<feature type="coiled-coil region" evidence="1">
    <location>
        <begin position="112"/>
        <end position="146"/>
    </location>
</feature>
<evidence type="ECO:0000313" key="3">
    <source>
        <dbReference type="EMBL" id="CAH3139840.1"/>
    </source>
</evidence>
<evidence type="ECO:0000256" key="1">
    <source>
        <dbReference type="SAM" id="Coils"/>
    </source>
</evidence>
<protein>
    <submittedName>
        <fullName evidence="3">Uncharacterized protein</fullName>
    </submittedName>
</protein>
<comment type="caution">
    <text evidence="3">The sequence shown here is derived from an EMBL/GenBank/DDBJ whole genome shotgun (WGS) entry which is preliminary data.</text>
</comment>
<evidence type="ECO:0000256" key="2">
    <source>
        <dbReference type="SAM" id="Phobius"/>
    </source>
</evidence>
<accession>A0ABN8PF34</accession>
<keyword evidence="4" id="KW-1185">Reference proteome</keyword>
<keyword evidence="1" id="KW-0175">Coiled coil</keyword>
<proteinExistence type="predicted"/>
<feature type="transmembrane region" description="Helical" evidence="2">
    <location>
        <begin position="156"/>
        <end position="184"/>
    </location>
</feature>
<name>A0ABN8PF34_9CNID</name>
<sequence>MEIGNTLESAAKIVSEMGQEFTNTFEVLGNIKEGFQDVLKHNLEDGLIQNLCYSVLCGGFMLLKCCHANLKKTIQEMEKEELPKRLHPYIRESKPRKYKLTAEEKFELKMLMRNFKRDLKTTEDKYKDADRALKSLQSELETYLTKEGVLAAGASALIGAGVGAACGVALIVGASVVSLCPLFFSLKGWFDKRELYSKLSLIIRNYSEMANECQNIF</sequence>
<dbReference type="Proteomes" id="UP001159427">
    <property type="component" value="Unassembled WGS sequence"/>
</dbReference>
<organism evidence="3 4">
    <name type="scientific">Porites evermanni</name>
    <dbReference type="NCBI Taxonomy" id="104178"/>
    <lineage>
        <taxon>Eukaryota</taxon>
        <taxon>Metazoa</taxon>
        <taxon>Cnidaria</taxon>
        <taxon>Anthozoa</taxon>
        <taxon>Hexacorallia</taxon>
        <taxon>Scleractinia</taxon>
        <taxon>Fungiina</taxon>
        <taxon>Poritidae</taxon>
        <taxon>Porites</taxon>
    </lineage>
</organism>
<evidence type="ECO:0000313" key="4">
    <source>
        <dbReference type="Proteomes" id="UP001159427"/>
    </source>
</evidence>
<dbReference type="EMBL" id="CALNXI010000790">
    <property type="protein sequence ID" value="CAH3139840.1"/>
    <property type="molecule type" value="Genomic_DNA"/>
</dbReference>
<reference evidence="3 4" key="1">
    <citation type="submission" date="2022-05" db="EMBL/GenBank/DDBJ databases">
        <authorList>
            <consortium name="Genoscope - CEA"/>
            <person name="William W."/>
        </authorList>
    </citation>
    <scope>NUCLEOTIDE SEQUENCE [LARGE SCALE GENOMIC DNA]</scope>
</reference>
<keyword evidence="2" id="KW-1133">Transmembrane helix</keyword>
<keyword evidence="2" id="KW-0812">Transmembrane</keyword>
<gene>
    <name evidence="3" type="ORF">PEVE_00041510</name>
</gene>